<dbReference type="EMBL" id="CP078073">
    <property type="protein sequence ID" value="QXL88361.1"/>
    <property type="molecule type" value="Genomic_DNA"/>
</dbReference>
<keyword evidence="4" id="KW-0255">Endonuclease</keyword>
<dbReference type="Pfam" id="PF03372">
    <property type="entry name" value="Exo_endo_phos"/>
    <property type="match status" value="1"/>
</dbReference>
<dbReference type="RefSeq" id="WP_257891434.1">
    <property type="nucleotide sequence ID" value="NZ_JAIMBW010000001.1"/>
</dbReference>
<keyword evidence="4" id="KW-0378">Hydrolase</keyword>
<dbReference type="SUPFAM" id="SSF56219">
    <property type="entry name" value="DNase I-like"/>
    <property type="match status" value="1"/>
</dbReference>
<keyword evidence="1" id="KW-1133">Transmembrane helix</keyword>
<dbReference type="InterPro" id="IPR005135">
    <property type="entry name" value="Endo/exonuclease/phosphatase"/>
</dbReference>
<dbReference type="GO" id="GO:0004519">
    <property type="term" value="F:endonuclease activity"/>
    <property type="evidence" value="ECO:0007669"/>
    <property type="project" value="UniProtKB-KW"/>
</dbReference>
<protein>
    <submittedName>
        <fullName evidence="4">Endonuclease/exonuclease/phosphatase family protein</fullName>
    </submittedName>
</protein>
<proteinExistence type="predicted"/>
<dbReference type="Proteomes" id="UP000693972">
    <property type="component" value="Unassembled WGS sequence"/>
</dbReference>
<reference evidence="4 5" key="1">
    <citation type="submission" date="2021-07" db="EMBL/GenBank/DDBJ databases">
        <title>Karlodiniumbacter phycospheric gen. nov., sp. nov., a phycosphere bacterium isolated from karlodinium veneficum.</title>
        <authorList>
            <person name="Peng Y."/>
            <person name="Jiang L."/>
            <person name="Lee J."/>
        </authorList>
    </citation>
    <scope>NUCLEOTIDE SEQUENCE</scope>
    <source>
        <strain evidence="4 5">N5</strain>
    </source>
</reference>
<dbReference type="InterPro" id="IPR036691">
    <property type="entry name" value="Endo/exonu/phosph_ase_sf"/>
</dbReference>
<keyword evidence="1" id="KW-0812">Transmembrane</keyword>
<evidence type="ECO:0000259" key="2">
    <source>
        <dbReference type="Pfam" id="PF03372"/>
    </source>
</evidence>
<gene>
    <name evidence="3" type="ORF">KUL25_02200</name>
    <name evidence="4" type="ORF">KUL25_02205</name>
</gene>
<evidence type="ECO:0000313" key="3">
    <source>
        <dbReference type="EMBL" id="MBY4891574.1"/>
    </source>
</evidence>
<sequence>MRVCAGLGGLVLLGSYLGALHPLGDSLAVFRNWIAGLLLACAVVMILVRPRGFGMLVSIGAGIALLGATPIPPAALHASAFVRPQTIYQKNLLFALPNAGAILADIAEIDPDHITLQELNANNRQQVLSALPSHYARHYCGYSSVGGVAVLSRHEVVEGSEFCVQGHGMAGFQVLTPQGPLWVISVHLRWPFPYEQRAQVEELVPVIAALEGPILIGGDFNMVPWSWVLREFAQASGSQVPRPISGTIHLFDGWLAPPIDHVLLPGVGGLHSVRPRLGSDHMGVVGMFEIAP</sequence>
<organism evidence="4">
    <name type="scientific">Gymnodinialimonas phycosphaerae</name>
    <dbReference type="NCBI Taxonomy" id="2841589"/>
    <lineage>
        <taxon>Bacteria</taxon>
        <taxon>Pseudomonadati</taxon>
        <taxon>Pseudomonadota</taxon>
        <taxon>Alphaproteobacteria</taxon>
        <taxon>Rhodobacterales</taxon>
        <taxon>Paracoccaceae</taxon>
        <taxon>Gymnodinialimonas</taxon>
    </lineage>
</organism>
<accession>A0A975TW88</accession>
<evidence type="ECO:0000256" key="1">
    <source>
        <dbReference type="SAM" id="Phobius"/>
    </source>
</evidence>
<evidence type="ECO:0000313" key="5">
    <source>
        <dbReference type="Proteomes" id="UP000693972"/>
    </source>
</evidence>
<evidence type="ECO:0000313" key="4">
    <source>
        <dbReference type="EMBL" id="QXL88361.1"/>
    </source>
</evidence>
<dbReference type="Gene3D" id="3.60.10.10">
    <property type="entry name" value="Endonuclease/exonuclease/phosphatase"/>
    <property type="match status" value="1"/>
</dbReference>
<feature type="transmembrane region" description="Helical" evidence="1">
    <location>
        <begin position="29"/>
        <end position="48"/>
    </location>
</feature>
<keyword evidence="1" id="KW-0472">Membrane</keyword>
<dbReference type="AlphaFoldDB" id="A0A975TW88"/>
<feature type="transmembrane region" description="Helical" evidence="1">
    <location>
        <begin position="55"/>
        <end position="76"/>
    </location>
</feature>
<keyword evidence="4" id="KW-0540">Nuclease</keyword>
<keyword evidence="5" id="KW-1185">Reference proteome</keyword>
<name>A0A975TW88_9RHOB</name>
<dbReference type="EMBL" id="JAIMBW010000001">
    <property type="protein sequence ID" value="MBY4891574.1"/>
    <property type="molecule type" value="Genomic_DNA"/>
</dbReference>
<feature type="domain" description="Endonuclease/exonuclease/phosphatase" evidence="2">
    <location>
        <begin position="93"/>
        <end position="281"/>
    </location>
</feature>